<evidence type="ECO:0000256" key="2">
    <source>
        <dbReference type="ARBA" id="ARBA00022723"/>
    </source>
</evidence>
<feature type="domain" description="C2H2-type" evidence="8">
    <location>
        <begin position="3"/>
        <end position="32"/>
    </location>
</feature>
<evidence type="ECO:0000313" key="9">
    <source>
        <dbReference type="EMBL" id="CZR69388.1"/>
    </source>
</evidence>
<proteinExistence type="predicted"/>
<evidence type="ECO:0000313" key="10">
    <source>
        <dbReference type="Proteomes" id="UP000184330"/>
    </source>
</evidence>
<name>A0A1L7XWL1_9HELO</name>
<dbReference type="PANTHER" id="PTHR40626">
    <property type="entry name" value="MIP31509P"/>
    <property type="match status" value="1"/>
</dbReference>
<dbReference type="SUPFAM" id="SSF57667">
    <property type="entry name" value="beta-beta-alpha zinc fingers"/>
    <property type="match status" value="1"/>
</dbReference>
<protein>
    <recommendedName>
        <fullName evidence="8">C2H2-type domain-containing protein</fullName>
    </recommendedName>
</protein>
<accession>A0A1L7XWL1</accession>
<reference evidence="9 10" key="1">
    <citation type="submission" date="2016-03" db="EMBL/GenBank/DDBJ databases">
        <authorList>
            <person name="Ploux O."/>
        </authorList>
    </citation>
    <scope>NUCLEOTIDE SEQUENCE [LARGE SCALE GENOMIC DNA]</scope>
    <source>
        <strain evidence="9 10">UAMH 11012</strain>
    </source>
</reference>
<dbReference type="OrthoDB" id="4064873at2759"/>
<dbReference type="InterPro" id="IPR013087">
    <property type="entry name" value="Znf_C2H2_type"/>
</dbReference>
<evidence type="ECO:0000256" key="1">
    <source>
        <dbReference type="ARBA" id="ARBA00004123"/>
    </source>
</evidence>
<dbReference type="GO" id="GO:0008270">
    <property type="term" value="F:zinc ion binding"/>
    <property type="evidence" value="ECO:0007669"/>
    <property type="project" value="UniProtKB-KW"/>
</dbReference>
<dbReference type="InterPro" id="IPR036236">
    <property type="entry name" value="Znf_C2H2_sf"/>
</dbReference>
<dbReference type="GO" id="GO:0000785">
    <property type="term" value="C:chromatin"/>
    <property type="evidence" value="ECO:0007669"/>
    <property type="project" value="TreeGrafter"/>
</dbReference>
<dbReference type="EMBL" id="FJOG01000070">
    <property type="protein sequence ID" value="CZR69388.1"/>
    <property type="molecule type" value="Genomic_DNA"/>
</dbReference>
<keyword evidence="5" id="KW-0862">Zinc</keyword>
<evidence type="ECO:0000256" key="3">
    <source>
        <dbReference type="ARBA" id="ARBA00022737"/>
    </source>
</evidence>
<keyword evidence="4 7" id="KW-0863">Zinc-finger</keyword>
<keyword evidence="3" id="KW-0677">Repeat</keyword>
<dbReference type="InterPro" id="IPR007219">
    <property type="entry name" value="XnlR_reg_dom"/>
</dbReference>
<dbReference type="PROSITE" id="PS50157">
    <property type="entry name" value="ZINC_FINGER_C2H2_2"/>
    <property type="match status" value="2"/>
</dbReference>
<evidence type="ECO:0000256" key="6">
    <source>
        <dbReference type="ARBA" id="ARBA00023242"/>
    </source>
</evidence>
<dbReference type="InterPro" id="IPR051059">
    <property type="entry name" value="VerF-like"/>
</dbReference>
<keyword evidence="2" id="KW-0479">Metal-binding</keyword>
<dbReference type="GO" id="GO:0000981">
    <property type="term" value="F:DNA-binding transcription factor activity, RNA polymerase II-specific"/>
    <property type="evidence" value="ECO:0007669"/>
    <property type="project" value="InterPro"/>
</dbReference>
<dbReference type="PROSITE" id="PS00028">
    <property type="entry name" value="ZINC_FINGER_C2H2_1"/>
    <property type="match status" value="2"/>
</dbReference>
<dbReference type="GO" id="GO:0006351">
    <property type="term" value="P:DNA-templated transcription"/>
    <property type="evidence" value="ECO:0007669"/>
    <property type="project" value="InterPro"/>
</dbReference>
<dbReference type="Gene3D" id="3.30.160.60">
    <property type="entry name" value="Classic Zinc Finger"/>
    <property type="match status" value="2"/>
</dbReference>
<keyword evidence="6" id="KW-0539">Nucleus</keyword>
<dbReference type="SMART" id="SM00355">
    <property type="entry name" value="ZnF_C2H2"/>
    <property type="match status" value="2"/>
</dbReference>
<dbReference type="AlphaFoldDB" id="A0A1L7XWL1"/>
<dbReference type="Pfam" id="PF04082">
    <property type="entry name" value="Fungal_trans"/>
    <property type="match status" value="1"/>
</dbReference>
<evidence type="ECO:0000256" key="7">
    <source>
        <dbReference type="PROSITE-ProRule" id="PRU00042"/>
    </source>
</evidence>
<sequence>MGFHCTYPGCSRSYVRKEHLSRHQKDHNNLREFKCDRCPASFNRKDLLSRHVSLTHSSGTSAESAEGQVVQADSLDTQVEAELQPHLFPPEEGIWPPAPSTNPLLCDAIHRTALEDVYFQYFHPHWPILHQHTYRNTRQPPDLVRCVLIAGLCMSGAHREQVKKQHEYLVRCLGRELAEPLGINKKMPQGLGTKSLALFQALLIPIILCTYMGPETIAQSIVYIKHLFLAFDHAGIYDQATLDSAGLDPIVEEQYRRLVLLHFKTFIHINTILTENYAMFKPFEYLHPSKLRIRFPSTSSSWSSDASPSTVPGEEPLLVSDLSQSGVPGPRLYGLLGPLVAWDFTTGMILGCFISRQPDENYAVVLKRARPFLFMHKSHFAVDGTDIEAAT</sequence>
<dbReference type="Pfam" id="PF00096">
    <property type="entry name" value="zf-C2H2"/>
    <property type="match status" value="1"/>
</dbReference>
<keyword evidence="10" id="KW-1185">Reference proteome</keyword>
<dbReference type="STRING" id="576137.A0A1L7XWL1"/>
<organism evidence="9 10">
    <name type="scientific">Phialocephala subalpina</name>
    <dbReference type="NCBI Taxonomy" id="576137"/>
    <lineage>
        <taxon>Eukaryota</taxon>
        <taxon>Fungi</taxon>
        <taxon>Dikarya</taxon>
        <taxon>Ascomycota</taxon>
        <taxon>Pezizomycotina</taxon>
        <taxon>Leotiomycetes</taxon>
        <taxon>Helotiales</taxon>
        <taxon>Mollisiaceae</taxon>
        <taxon>Phialocephala</taxon>
        <taxon>Phialocephala fortinii species complex</taxon>
    </lineage>
</organism>
<evidence type="ECO:0000259" key="8">
    <source>
        <dbReference type="PROSITE" id="PS50157"/>
    </source>
</evidence>
<dbReference type="Proteomes" id="UP000184330">
    <property type="component" value="Unassembled WGS sequence"/>
</dbReference>
<evidence type="ECO:0000256" key="5">
    <source>
        <dbReference type="ARBA" id="ARBA00022833"/>
    </source>
</evidence>
<dbReference type="PANTHER" id="PTHR40626:SF11">
    <property type="entry name" value="ZINC FINGER PROTEIN YPR022C"/>
    <property type="match status" value="1"/>
</dbReference>
<dbReference type="GO" id="GO:0000978">
    <property type="term" value="F:RNA polymerase II cis-regulatory region sequence-specific DNA binding"/>
    <property type="evidence" value="ECO:0007669"/>
    <property type="project" value="InterPro"/>
</dbReference>
<comment type="subcellular location">
    <subcellularLocation>
        <location evidence="1">Nucleus</location>
    </subcellularLocation>
</comment>
<gene>
    <name evidence="9" type="ORF">PAC_19288</name>
</gene>
<dbReference type="GO" id="GO:0005634">
    <property type="term" value="C:nucleus"/>
    <property type="evidence" value="ECO:0007669"/>
    <property type="project" value="UniProtKB-SubCell"/>
</dbReference>
<feature type="domain" description="C2H2-type" evidence="8">
    <location>
        <begin position="33"/>
        <end position="61"/>
    </location>
</feature>
<evidence type="ECO:0000256" key="4">
    <source>
        <dbReference type="ARBA" id="ARBA00022771"/>
    </source>
</evidence>